<keyword evidence="1" id="KW-0175">Coiled coil</keyword>
<dbReference type="Proteomes" id="UP000192050">
    <property type="component" value="Chromosome"/>
</dbReference>
<dbReference type="STRING" id="74969.FAD_1818"/>
<dbReference type="RefSeq" id="WP_009886967.1">
    <property type="nucleotide sequence ID" value="NZ_CP015363.1"/>
</dbReference>
<organism evidence="2 4">
    <name type="scientific">Ferroplasma acidiphilum</name>
    <dbReference type="NCBI Taxonomy" id="74969"/>
    <lineage>
        <taxon>Archaea</taxon>
        <taxon>Methanobacteriati</taxon>
        <taxon>Thermoplasmatota</taxon>
        <taxon>Thermoplasmata</taxon>
        <taxon>Thermoplasmatales</taxon>
        <taxon>Ferroplasmaceae</taxon>
        <taxon>Ferroplasma</taxon>
    </lineage>
</organism>
<dbReference type="AlphaFoldDB" id="A0A1V0N6B1"/>
<accession>A0A1V0N6B1</accession>
<keyword evidence="4" id="KW-1185">Reference proteome</keyword>
<sequence>MTEIDELKVIKNKEEAKKRSIAELKEEMEKQLNQQIAECNEKAKNLENQIINDYNKAIEEIKKSESRKMADALDTQRARSNVMKVDISNRKLEEKVYNLILEYITKM</sequence>
<reference evidence="2 4" key="1">
    <citation type="submission" date="2011-10" db="EMBL/GenBank/DDBJ databases">
        <title>Metabolic and evolutionary patterns in the extreme acidophile Ferroplasma acidiphilum.</title>
        <authorList>
            <person name="Golyshina O.V."/>
            <person name="Kozyavkin S.A."/>
            <person name="Tatusov R.L."/>
            <person name="Slesarev A.I."/>
            <person name="Golyshin P.N."/>
        </authorList>
    </citation>
    <scope>NUCLEOTIDE SEQUENCE [LARGE SCALE GENOMIC DNA]</scope>
    <source>
        <strain evidence="2">Berkeley</strain>
        <strain evidence="4">Y</strain>
    </source>
</reference>
<reference evidence="3 5" key="2">
    <citation type="submission" date="2020-05" db="EMBL/GenBank/DDBJ databases">
        <authorList>
            <person name="Zhang R."/>
        </authorList>
    </citation>
    <scope>NUCLEOTIDE SEQUENCE [LARGE SCALE GENOMIC DNA]</scope>
    <source>
        <strain evidence="3 5">DSM 28986</strain>
    </source>
</reference>
<evidence type="ECO:0000313" key="5">
    <source>
        <dbReference type="Proteomes" id="UP000546917"/>
    </source>
</evidence>
<dbReference type="EMBL" id="JABGBP010000045">
    <property type="protein sequence ID" value="NOL59567.1"/>
    <property type="molecule type" value="Genomic_DNA"/>
</dbReference>
<dbReference type="GeneID" id="16025097"/>
<dbReference type="KEGG" id="fai:FAD_1818"/>
<dbReference type="EMBL" id="CP015363">
    <property type="protein sequence ID" value="ARD85657.1"/>
    <property type="molecule type" value="Genomic_DNA"/>
</dbReference>
<gene>
    <name evidence="2" type="primary">ntpH</name>
    <name evidence="2" type="ORF">FAD_1818</name>
    <name evidence="3" type="ORF">HLB00_01790</name>
</gene>
<evidence type="ECO:0000313" key="3">
    <source>
        <dbReference type="EMBL" id="NOL59567.1"/>
    </source>
</evidence>
<evidence type="ECO:0000313" key="2">
    <source>
        <dbReference type="EMBL" id="ARD85657.1"/>
    </source>
</evidence>
<evidence type="ECO:0000256" key="1">
    <source>
        <dbReference type="SAM" id="Coils"/>
    </source>
</evidence>
<feature type="coiled-coil region" evidence="1">
    <location>
        <begin position="7"/>
        <end position="56"/>
    </location>
</feature>
<evidence type="ECO:0000313" key="4">
    <source>
        <dbReference type="Proteomes" id="UP000192050"/>
    </source>
</evidence>
<dbReference type="Proteomes" id="UP000546917">
    <property type="component" value="Unassembled WGS sequence"/>
</dbReference>
<name>A0A1V0N6B1_9ARCH</name>
<proteinExistence type="predicted"/>
<protein>
    <submittedName>
        <fullName evidence="2">A-type ATP synthase subunit H</fullName>
    </submittedName>
</protein>